<dbReference type="PROSITE" id="PS51257">
    <property type="entry name" value="PROKAR_LIPOPROTEIN"/>
    <property type="match status" value="1"/>
</dbReference>
<accession>A0ABT3KGI2</accession>
<sequence length="80" mass="8831">MKFDLSSTRYGMIAVLAFILIACDQSQSDEEVLIPPPLVSTMSLTPESLTVRDTLPGRVSPVRSAEIRVSGRWYCSEKAL</sequence>
<dbReference type="RefSeq" id="WP_265218369.1">
    <property type="nucleotide sequence ID" value="NZ_JAPEUL010000007.1"/>
</dbReference>
<dbReference type="Proteomes" id="UP001431181">
    <property type="component" value="Unassembled WGS sequence"/>
</dbReference>
<name>A0ABT3KGI2_9GAMM</name>
<keyword evidence="2" id="KW-1185">Reference proteome</keyword>
<organism evidence="1 2">
    <name type="scientific">Marinomonas rhodophyticola</name>
    <dbReference type="NCBI Taxonomy" id="2992803"/>
    <lineage>
        <taxon>Bacteria</taxon>
        <taxon>Pseudomonadati</taxon>
        <taxon>Pseudomonadota</taxon>
        <taxon>Gammaproteobacteria</taxon>
        <taxon>Oceanospirillales</taxon>
        <taxon>Oceanospirillaceae</taxon>
        <taxon>Marinomonas</taxon>
    </lineage>
</organism>
<evidence type="ECO:0000313" key="2">
    <source>
        <dbReference type="Proteomes" id="UP001431181"/>
    </source>
</evidence>
<reference evidence="1" key="1">
    <citation type="submission" date="2022-11" db="EMBL/GenBank/DDBJ databases">
        <title>Marinomonas sp. nov., isolated from marine algae.</title>
        <authorList>
            <person name="Choi D.G."/>
            <person name="Kim J.M."/>
            <person name="Lee J.K."/>
            <person name="Baek J.H."/>
            <person name="Jeon C.O."/>
        </authorList>
    </citation>
    <scope>NUCLEOTIDE SEQUENCE</scope>
    <source>
        <strain evidence="1">KJ51-3</strain>
    </source>
</reference>
<comment type="caution">
    <text evidence="1">The sequence shown here is derived from an EMBL/GenBank/DDBJ whole genome shotgun (WGS) entry which is preliminary data.</text>
</comment>
<protein>
    <submittedName>
        <fullName evidence="1">Uncharacterized protein</fullName>
    </submittedName>
</protein>
<proteinExistence type="predicted"/>
<gene>
    <name evidence="1" type="ORF">ONZ52_09455</name>
</gene>
<dbReference type="EMBL" id="JAPEUL010000007">
    <property type="protein sequence ID" value="MCW4629177.1"/>
    <property type="molecule type" value="Genomic_DNA"/>
</dbReference>
<evidence type="ECO:0000313" key="1">
    <source>
        <dbReference type="EMBL" id="MCW4629177.1"/>
    </source>
</evidence>